<dbReference type="Proteomes" id="UP000000758">
    <property type="component" value="Chromosome"/>
</dbReference>
<evidence type="ECO:0000256" key="1">
    <source>
        <dbReference type="ARBA" id="ARBA00008023"/>
    </source>
</evidence>
<evidence type="ECO:0000313" key="4">
    <source>
        <dbReference type="Proteomes" id="UP000000758"/>
    </source>
</evidence>
<dbReference type="InterPro" id="IPR029001">
    <property type="entry name" value="ITPase-like_fam"/>
</dbReference>
<dbReference type="PANTHER" id="PTHR11067">
    <property type="entry name" value="INOSINE TRIPHOSPHATE PYROPHOSPHATASE/HAM1 PROTEIN"/>
    <property type="match status" value="1"/>
</dbReference>
<dbReference type="GO" id="GO:0047429">
    <property type="term" value="F:nucleoside triphosphate diphosphatase activity"/>
    <property type="evidence" value="ECO:0007669"/>
    <property type="project" value="InterPro"/>
</dbReference>
<dbReference type="Gene3D" id="3.90.950.10">
    <property type="match status" value="1"/>
</dbReference>
<dbReference type="PATRIC" id="fig|414004.10.peg.1498"/>
<dbReference type="GO" id="GO:0017111">
    <property type="term" value="F:ribonucleoside triphosphate phosphatase activity"/>
    <property type="evidence" value="ECO:0007669"/>
    <property type="project" value="UniProtKB-EC"/>
</dbReference>
<accession>A0RY41</accession>
<dbReference type="Pfam" id="PF01725">
    <property type="entry name" value="Ham1p_like"/>
    <property type="match status" value="1"/>
</dbReference>
<dbReference type="CDD" id="cd00515">
    <property type="entry name" value="HAM1"/>
    <property type="match status" value="1"/>
</dbReference>
<dbReference type="GO" id="GO:0009143">
    <property type="term" value="P:nucleoside triphosphate catabolic process"/>
    <property type="evidence" value="ECO:0007669"/>
    <property type="project" value="InterPro"/>
</dbReference>
<dbReference type="HOGENOM" id="CLU_1976430_0_0_2"/>
<name>A0RY41_CENSY</name>
<organism evidence="3 4">
    <name type="scientific">Cenarchaeum symbiosum (strain A)</name>
    <dbReference type="NCBI Taxonomy" id="414004"/>
    <lineage>
        <taxon>Archaea</taxon>
        <taxon>Nitrososphaerota</taxon>
        <taxon>Candidatus Cenarchaeales</taxon>
        <taxon>Candidatus Cenarchaeaceae</taxon>
        <taxon>Candidatus Cenarchaeum</taxon>
    </lineage>
</organism>
<proteinExistence type="inferred from homology"/>
<dbReference type="EMBL" id="DP000238">
    <property type="protein sequence ID" value="ABK78258.1"/>
    <property type="molecule type" value="Genomic_DNA"/>
</dbReference>
<gene>
    <name evidence="3" type="ordered locus">CENSYa_1640</name>
</gene>
<protein>
    <submittedName>
        <fullName evidence="3">Xanthosine triphosphate pyrophosphatase</fullName>
        <ecNumber evidence="3">3.6.1.15</ecNumber>
    </submittedName>
</protein>
<reference evidence="3 4" key="1">
    <citation type="journal article" date="2006" name="Proc. Natl. Acad. Sci. U.S.A.">
        <title>Genomic analysis of the uncultivated marine crenarchaeote Cenarchaeum symbiosum.</title>
        <authorList>
            <person name="Hallam S.J."/>
            <person name="Konstantinidis K.T."/>
            <person name="Putnam N."/>
            <person name="Schleper C."/>
            <person name="Watanabe Y."/>
            <person name="Sugahara J."/>
            <person name="Preston C."/>
            <person name="de la Torre J."/>
            <person name="Richardson P.M."/>
            <person name="DeLong E.F."/>
        </authorList>
    </citation>
    <scope>NUCLEOTIDE SEQUENCE [LARGE SCALE GENOMIC DNA]</scope>
    <source>
        <strain evidence="4">A</strain>
    </source>
</reference>
<keyword evidence="4" id="KW-1185">Reference proteome</keyword>
<dbReference type="EC" id="3.6.1.15" evidence="3"/>
<dbReference type="STRING" id="414004.CENSYa_1640"/>
<dbReference type="PANTHER" id="PTHR11067:SF9">
    <property type="entry name" value="INOSINE TRIPHOSPHATE PYROPHOSPHATASE"/>
    <property type="match status" value="1"/>
</dbReference>
<dbReference type="AlphaFoldDB" id="A0RY41"/>
<keyword evidence="2 3" id="KW-0378">Hydrolase</keyword>
<dbReference type="GO" id="GO:0005737">
    <property type="term" value="C:cytoplasm"/>
    <property type="evidence" value="ECO:0007669"/>
    <property type="project" value="TreeGrafter"/>
</dbReference>
<dbReference type="EnsemblBacteria" id="ABK78258">
    <property type="protein sequence ID" value="ABK78258"/>
    <property type="gene ID" value="CENSYa_1640"/>
</dbReference>
<dbReference type="InterPro" id="IPR002637">
    <property type="entry name" value="RdgB/HAM1"/>
</dbReference>
<evidence type="ECO:0000313" key="3">
    <source>
        <dbReference type="EMBL" id="ABK78258.1"/>
    </source>
</evidence>
<comment type="similarity">
    <text evidence="1">Belongs to the HAM1 NTPase family.</text>
</comment>
<sequence>MLAEDDGLYIDCLGGFPGPYSAYVQGTIGNEGILRLVGSERGAAFRSAVAYRDDTGGAVFAGEVRGEIAGDQRGKGWGYDPVFVPEGGATTFAEMDGKDAVSHRYRALSSFAAWFGERGAAAGPAS</sequence>
<dbReference type="KEGG" id="csy:CENSYa_1640"/>
<dbReference type="SUPFAM" id="SSF52972">
    <property type="entry name" value="ITPase-like"/>
    <property type="match status" value="1"/>
</dbReference>
<evidence type="ECO:0000256" key="2">
    <source>
        <dbReference type="ARBA" id="ARBA00022801"/>
    </source>
</evidence>